<evidence type="ECO:0000256" key="2">
    <source>
        <dbReference type="ARBA" id="ARBA00022692"/>
    </source>
</evidence>
<dbReference type="Pfam" id="PF25145">
    <property type="entry name" value="NfeD1b_N"/>
    <property type="match status" value="1"/>
</dbReference>
<evidence type="ECO:0000256" key="3">
    <source>
        <dbReference type="ARBA" id="ARBA00022989"/>
    </source>
</evidence>
<accession>A0A2U2B548</accession>
<dbReference type="Pfam" id="PF24961">
    <property type="entry name" value="NfeD_membrane"/>
    <property type="match status" value="1"/>
</dbReference>
<evidence type="ECO:0000259" key="7">
    <source>
        <dbReference type="Pfam" id="PF01957"/>
    </source>
</evidence>
<feature type="signal peptide" evidence="6">
    <location>
        <begin position="1"/>
        <end position="20"/>
    </location>
</feature>
<dbReference type="EMBL" id="QEWP01000018">
    <property type="protein sequence ID" value="PWD98182.1"/>
    <property type="molecule type" value="Genomic_DNA"/>
</dbReference>
<evidence type="ECO:0000256" key="1">
    <source>
        <dbReference type="ARBA" id="ARBA00004141"/>
    </source>
</evidence>
<keyword evidence="2 5" id="KW-0812">Transmembrane</keyword>
<dbReference type="InterPro" id="IPR029045">
    <property type="entry name" value="ClpP/crotonase-like_dom_sf"/>
</dbReference>
<name>A0A2U2B548_9BACT</name>
<evidence type="ECO:0000313" key="11">
    <source>
        <dbReference type="Proteomes" id="UP000244956"/>
    </source>
</evidence>
<sequence length="467" mass="50401">MQKISILIILACLLFSAAKAQDEKETTNQIYRLRIFSEINSTSWIHTQKAFAEAEAMNADAILVHLNTYGGQVIFADSIRTKILNSNIPVHVFIDNNAASAGALISIACDSIYMRPGANIGAATVVNQGGEQMPDKYQSYMRSTIRATAESHGKDTIITPTDTIIKWVRDPRIAEAMVDDRIRIPGVIDSGKVLTFTALEAIENGFCEGTAETVDEVVGKLKLKPYEMATFEPTFYDSIKGFVTSPVLQGLLVLLIIGGLYFELQSPGIGFPLAVSVAAAILYFAPLYIDGLAANWEILIFIIGVVLIGVEIFAIPGFGIAGISGIILALTGLTLSLLENTAFDFSPVDMSAFLTAMLTVFSGIFGGFIVSIWLSQKILTTTKGPFSKLALQTSQPLDQGYVSVDQGLRQLIGKTGSAFTVLRPSGRVEIDGKVYDARASEGFIEKDEKIEVTAFGSGQLVVRQIEG</sequence>
<feature type="transmembrane region" description="Helical" evidence="5">
    <location>
        <begin position="320"/>
        <end position="338"/>
    </location>
</feature>
<dbReference type="InterPro" id="IPR052165">
    <property type="entry name" value="Membrane_assoc_protease"/>
</dbReference>
<keyword evidence="4 5" id="KW-0472">Membrane</keyword>
<dbReference type="Gene3D" id="3.90.226.10">
    <property type="entry name" value="2-enoyl-CoA Hydratase, Chain A, domain 1"/>
    <property type="match status" value="1"/>
</dbReference>
<dbReference type="InterPro" id="IPR056739">
    <property type="entry name" value="NfeD_membrane"/>
</dbReference>
<evidence type="ECO:0000256" key="5">
    <source>
        <dbReference type="SAM" id="Phobius"/>
    </source>
</evidence>
<protein>
    <submittedName>
        <fullName evidence="10">Serine protease</fullName>
    </submittedName>
</protein>
<reference evidence="10 11" key="1">
    <citation type="submission" date="2018-05" db="EMBL/GenBank/DDBJ databases">
        <title>Marinilabilia rubrum sp. nov., isolated from saltern sediment.</title>
        <authorList>
            <person name="Zhang R."/>
        </authorList>
    </citation>
    <scope>NUCLEOTIDE SEQUENCE [LARGE SCALE GENOMIC DNA]</scope>
    <source>
        <strain evidence="10 11">WTE16</strain>
    </source>
</reference>
<feature type="transmembrane region" description="Helical" evidence="5">
    <location>
        <begin position="350"/>
        <end position="374"/>
    </location>
</feature>
<evidence type="ECO:0000313" key="10">
    <source>
        <dbReference type="EMBL" id="PWD98182.1"/>
    </source>
</evidence>
<dbReference type="PANTHER" id="PTHR33507">
    <property type="entry name" value="INNER MEMBRANE PROTEIN YBBJ"/>
    <property type="match status" value="1"/>
</dbReference>
<organism evidence="10 11">
    <name type="scientific">Marinilabilia rubra</name>
    <dbReference type="NCBI Taxonomy" id="2162893"/>
    <lineage>
        <taxon>Bacteria</taxon>
        <taxon>Pseudomonadati</taxon>
        <taxon>Bacteroidota</taxon>
        <taxon>Bacteroidia</taxon>
        <taxon>Marinilabiliales</taxon>
        <taxon>Marinilabiliaceae</taxon>
        <taxon>Marinilabilia</taxon>
    </lineage>
</organism>
<dbReference type="GO" id="GO:0005886">
    <property type="term" value="C:plasma membrane"/>
    <property type="evidence" value="ECO:0007669"/>
    <property type="project" value="TreeGrafter"/>
</dbReference>
<dbReference type="CDD" id="cd07021">
    <property type="entry name" value="Clp_protease_NfeD_like"/>
    <property type="match status" value="1"/>
</dbReference>
<dbReference type="InterPro" id="IPR002810">
    <property type="entry name" value="NfeD-like_C"/>
</dbReference>
<feature type="domain" description="NfeD-like C-terminal" evidence="7">
    <location>
        <begin position="410"/>
        <end position="463"/>
    </location>
</feature>
<evidence type="ECO:0000256" key="6">
    <source>
        <dbReference type="SAM" id="SignalP"/>
    </source>
</evidence>
<dbReference type="InterPro" id="IPR012340">
    <property type="entry name" value="NA-bd_OB-fold"/>
</dbReference>
<evidence type="ECO:0000256" key="4">
    <source>
        <dbReference type="ARBA" id="ARBA00023136"/>
    </source>
</evidence>
<dbReference type="PANTHER" id="PTHR33507:SF3">
    <property type="entry name" value="INNER MEMBRANE PROTEIN YBBJ"/>
    <property type="match status" value="1"/>
</dbReference>
<evidence type="ECO:0000259" key="8">
    <source>
        <dbReference type="Pfam" id="PF24961"/>
    </source>
</evidence>
<dbReference type="RefSeq" id="WP_109265676.1">
    <property type="nucleotide sequence ID" value="NZ_QEWP01000018.1"/>
</dbReference>
<evidence type="ECO:0000259" key="9">
    <source>
        <dbReference type="Pfam" id="PF25145"/>
    </source>
</evidence>
<feature type="domain" description="NfeD integral membrane" evidence="8">
    <location>
        <begin position="248"/>
        <end position="369"/>
    </location>
</feature>
<feature type="transmembrane region" description="Helical" evidence="5">
    <location>
        <begin position="295"/>
        <end position="313"/>
    </location>
</feature>
<feature type="chain" id="PRO_5015620577" evidence="6">
    <location>
        <begin position="21"/>
        <end position="467"/>
    </location>
</feature>
<comment type="subcellular location">
    <subcellularLocation>
        <location evidence="1">Membrane</location>
        <topology evidence="1">Multi-pass membrane protein</topology>
    </subcellularLocation>
</comment>
<dbReference type="OrthoDB" id="9806253at2"/>
<proteinExistence type="predicted"/>
<dbReference type="SUPFAM" id="SSF141322">
    <property type="entry name" value="NfeD domain-like"/>
    <property type="match status" value="1"/>
</dbReference>
<comment type="caution">
    <text evidence="10">The sequence shown here is derived from an EMBL/GenBank/DDBJ whole genome shotgun (WGS) entry which is preliminary data.</text>
</comment>
<gene>
    <name evidence="10" type="ORF">DDZ16_16960</name>
</gene>
<keyword evidence="6" id="KW-0732">Signal</keyword>
<feature type="transmembrane region" description="Helical" evidence="5">
    <location>
        <begin position="269"/>
        <end position="289"/>
    </location>
</feature>
<dbReference type="InterPro" id="IPR056738">
    <property type="entry name" value="NfeD1b_N"/>
</dbReference>
<dbReference type="GO" id="GO:0008233">
    <property type="term" value="F:peptidase activity"/>
    <property type="evidence" value="ECO:0007669"/>
    <property type="project" value="UniProtKB-KW"/>
</dbReference>
<dbReference type="Gene3D" id="2.40.50.140">
    <property type="entry name" value="Nucleic acid-binding proteins"/>
    <property type="match status" value="1"/>
</dbReference>
<keyword evidence="10" id="KW-0378">Hydrolase</keyword>
<dbReference type="GO" id="GO:0006508">
    <property type="term" value="P:proteolysis"/>
    <property type="evidence" value="ECO:0007669"/>
    <property type="project" value="UniProtKB-KW"/>
</dbReference>
<keyword evidence="3 5" id="KW-1133">Transmembrane helix</keyword>
<dbReference type="Pfam" id="PF01957">
    <property type="entry name" value="NfeD"/>
    <property type="match status" value="1"/>
</dbReference>
<dbReference type="Proteomes" id="UP000244956">
    <property type="component" value="Unassembled WGS sequence"/>
</dbReference>
<feature type="transmembrane region" description="Helical" evidence="5">
    <location>
        <begin position="242"/>
        <end position="262"/>
    </location>
</feature>
<dbReference type="AlphaFoldDB" id="A0A2U2B548"/>
<keyword evidence="11" id="KW-1185">Reference proteome</keyword>
<keyword evidence="10" id="KW-0645">Protease</keyword>
<dbReference type="SUPFAM" id="SSF52096">
    <property type="entry name" value="ClpP/crotonase"/>
    <property type="match status" value="1"/>
</dbReference>
<feature type="domain" description="NfeD1b N-terminal" evidence="9">
    <location>
        <begin position="31"/>
        <end position="225"/>
    </location>
</feature>